<protein>
    <submittedName>
        <fullName evidence="2">Uncharacterized protein</fullName>
    </submittedName>
</protein>
<accession>A0A4P5ZZS8</accession>
<dbReference type="RefSeq" id="WP_052338632.1">
    <property type="nucleotide sequence ID" value="NZ_BJCD01000041.1"/>
</dbReference>
<feature type="coiled-coil region" evidence="1">
    <location>
        <begin position="356"/>
        <end position="390"/>
    </location>
</feature>
<keyword evidence="1" id="KW-0175">Coiled coil</keyword>
<evidence type="ECO:0000313" key="2">
    <source>
        <dbReference type="EMBL" id="GDZ94217.1"/>
    </source>
</evidence>
<dbReference type="EMBL" id="BJCD01000041">
    <property type="protein sequence ID" value="GDZ94217.1"/>
    <property type="molecule type" value="Genomic_DNA"/>
</dbReference>
<sequence>MLTNELNIIMVAPRQIGKTSLLAAMHEEFDKTFEQANLQTWTDDTRTLQAITECKIVLRTIDPKFQKSVKRTDIFDDLWDDKGFVFELGSGGRKFMKLRFTDPSGDYFATDSIQTEKEYVKEKLLKCDAVIIPIDATALMEKKTGRVNHSEVGTWHEEKNDPERITTLLKSAYAGLTDPRSVPRLVILAPVKCETYMRTSQDADNLLQHVQIGYQKLLNFLKSDGLFGKVAVVVTPVQTVGNAVFAYHKTDDQGFTKFYFNKTEMKAPYAPKDGDQPLRYVLRFLLNLSNEEKKRQLEQDQRELAELEKSLSTEKDKLDEVKQKVAQRQKAFREQQQLWFPFRSIDKLFDDKYGAYKTAQENLKSTEKTVQDIQTKVQKSKTQVQATQEEIKIFNNAVFAFAIGCKNSDGFAILQGAKLLPIPHN</sequence>
<dbReference type="AlphaFoldDB" id="A0A4P5ZZS8"/>
<comment type="caution">
    <text evidence="2">The sequence shown here is derived from an EMBL/GenBank/DDBJ whole genome shotgun (WGS) entry which is preliminary data.</text>
</comment>
<organism evidence="2 3">
    <name type="scientific">Planktothrix agardhii CCAP 1459/11A</name>
    <dbReference type="NCBI Taxonomy" id="282420"/>
    <lineage>
        <taxon>Bacteria</taxon>
        <taxon>Bacillati</taxon>
        <taxon>Cyanobacteriota</taxon>
        <taxon>Cyanophyceae</taxon>
        <taxon>Oscillatoriophycideae</taxon>
        <taxon>Oscillatoriales</taxon>
        <taxon>Microcoleaceae</taxon>
        <taxon>Planktothrix</taxon>
    </lineage>
</organism>
<evidence type="ECO:0000256" key="1">
    <source>
        <dbReference type="SAM" id="Coils"/>
    </source>
</evidence>
<feature type="coiled-coil region" evidence="1">
    <location>
        <begin position="288"/>
        <end position="324"/>
    </location>
</feature>
<gene>
    <name evidence="2" type="ORF">PA905_21700</name>
</gene>
<evidence type="ECO:0000313" key="3">
    <source>
        <dbReference type="Proteomes" id="UP000299794"/>
    </source>
</evidence>
<dbReference type="Proteomes" id="UP000299794">
    <property type="component" value="Unassembled WGS sequence"/>
</dbReference>
<reference evidence="3" key="1">
    <citation type="submission" date="2019-02" db="EMBL/GenBank/DDBJ databases">
        <title>Draft genome sequence of Planktothrix agardhii NIES-905.</title>
        <authorList>
            <person name="Yamaguchi H."/>
            <person name="Suzuki S."/>
            <person name="Kawachi M."/>
        </authorList>
    </citation>
    <scope>NUCLEOTIDE SEQUENCE [LARGE SCALE GENOMIC DNA]</scope>
    <source>
        <strain evidence="3">CCAP 1459/11A</strain>
    </source>
</reference>
<proteinExistence type="predicted"/>
<name>A0A4P5ZZS8_PLAAG</name>